<dbReference type="EMBL" id="MRCE01000003">
    <property type="protein sequence ID" value="OKH40034.1"/>
    <property type="molecule type" value="Genomic_DNA"/>
</dbReference>
<feature type="transmembrane region" description="Helical" evidence="1">
    <location>
        <begin position="197"/>
        <end position="215"/>
    </location>
</feature>
<feature type="transmembrane region" description="Helical" evidence="1">
    <location>
        <begin position="462"/>
        <end position="481"/>
    </location>
</feature>
<keyword evidence="1" id="KW-0472">Membrane</keyword>
<feature type="transmembrane region" description="Helical" evidence="1">
    <location>
        <begin position="220"/>
        <end position="239"/>
    </location>
</feature>
<dbReference type="Pfam" id="PF16401">
    <property type="entry name" value="DUF5009"/>
    <property type="match status" value="1"/>
</dbReference>
<keyword evidence="1" id="KW-1133">Transmembrane helix</keyword>
<dbReference type="InterPro" id="IPR032176">
    <property type="entry name" value="DUF5009"/>
</dbReference>
<organism evidence="3 4">
    <name type="scientific">[Phormidium ambiguum] IAM M-71</name>
    <dbReference type="NCBI Taxonomy" id="454136"/>
    <lineage>
        <taxon>Bacteria</taxon>
        <taxon>Bacillati</taxon>
        <taxon>Cyanobacteriota</taxon>
        <taxon>Cyanophyceae</taxon>
        <taxon>Oscillatoriophycideae</taxon>
        <taxon>Aerosakkonematales</taxon>
        <taxon>Aerosakkonemataceae</taxon>
        <taxon>Floridanema</taxon>
    </lineage>
</organism>
<dbReference type="PANTHER" id="PTHR31061">
    <property type="entry name" value="LD22376P"/>
    <property type="match status" value="1"/>
</dbReference>
<protein>
    <submittedName>
        <fullName evidence="3">DUF5009 domain-containing protein</fullName>
    </submittedName>
</protein>
<dbReference type="AlphaFoldDB" id="A0A1U7IRF4"/>
<feature type="transmembrane region" description="Helical" evidence="1">
    <location>
        <begin position="354"/>
        <end position="371"/>
    </location>
</feature>
<proteinExistence type="predicted"/>
<reference evidence="3 4" key="1">
    <citation type="submission" date="2016-11" db="EMBL/GenBank/DDBJ databases">
        <title>Draft Genome Sequences of Nine Cyanobacterial Strains from Diverse Habitats.</title>
        <authorList>
            <person name="Zhu T."/>
            <person name="Hou S."/>
            <person name="Lu X."/>
            <person name="Hess W.R."/>
        </authorList>
    </citation>
    <scope>NUCLEOTIDE SEQUENCE [LARGE SCALE GENOMIC DNA]</scope>
    <source>
        <strain evidence="3 4">IAM M-71</strain>
    </source>
</reference>
<feature type="transmembrane region" description="Helical" evidence="1">
    <location>
        <begin position="133"/>
        <end position="153"/>
    </location>
</feature>
<feature type="transmembrane region" description="Helical" evidence="1">
    <location>
        <begin position="27"/>
        <end position="49"/>
    </location>
</feature>
<evidence type="ECO:0000313" key="3">
    <source>
        <dbReference type="EMBL" id="OKH40034.1"/>
    </source>
</evidence>
<evidence type="ECO:0000256" key="1">
    <source>
        <dbReference type="SAM" id="Phobius"/>
    </source>
</evidence>
<keyword evidence="1" id="KW-0812">Transmembrane</keyword>
<feature type="transmembrane region" description="Helical" evidence="1">
    <location>
        <begin position="383"/>
        <end position="403"/>
    </location>
</feature>
<feature type="transmembrane region" description="Helical" evidence="1">
    <location>
        <begin position="423"/>
        <end position="442"/>
    </location>
</feature>
<gene>
    <name evidence="3" type="ORF">NIES2119_03545</name>
</gene>
<comment type="caution">
    <text evidence="3">The sequence shown here is derived from an EMBL/GenBank/DDBJ whole genome shotgun (WGS) entry which is preliminary data.</text>
</comment>
<feature type="transmembrane region" description="Helical" evidence="1">
    <location>
        <begin position="323"/>
        <end position="342"/>
    </location>
</feature>
<feature type="transmembrane region" description="Helical" evidence="1">
    <location>
        <begin position="259"/>
        <end position="279"/>
    </location>
</feature>
<dbReference type="Proteomes" id="UP000185860">
    <property type="component" value="Unassembled WGS sequence"/>
</dbReference>
<evidence type="ECO:0000259" key="2">
    <source>
        <dbReference type="Pfam" id="PF16401"/>
    </source>
</evidence>
<feature type="transmembrane region" description="Helical" evidence="1">
    <location>
        <begin position="69"/>
        <end position="89"/>
    </location>
</feature>
<feature type="transmembrane region" description="Helical" evidence="1">
    <location>
        <begin position="101"/>
        <end position="121"/>
    </location>
</feature>
<dbReference type="STRING" id="454136.NIES2119_03545"/>
<accession>A0A1U7IRF4</accession>
<sequence length="483" mass="55064">MNSDRQRETSLSISHQKRAYSLDALRGFAVLAMVLSGTISYQILPAWMYHAQLPPPTHTFNSNLPGLTWVDLVFPLFLFAMGASIPLALSRRIKPGIPNKANIIFYILKRGFFLGAFAIFLEHFRPGKIANNAVPNKWLIAVIGFVVLFFMFARLPNNWRKIPHQAITIAAWVLAIIIISGIRYTNGIGFSLNRSDIILIVLANTAVFGSIIWLFTRNNLWIRVGIIGLLFALRLSSTVSKTWAAALWAYSPVPWLFKFHYLSYLFIVIPGTIAGDLILNWLEKPNLEYHVDRKNNLKLLAIVFLLLANIIILLVGLQARWVWQTMLVSIAICYLTNLLIIKPTNETQFLIQKLYCWGVYWLGLGLLFEPYQGGIKKDPATYSYFFLTTGIAFFILIIFTILIDVFHLQKPLHLFIDNGQNPMIGYVGFANLIWPTFIVLGIERFVIANVQTPLHGFLKGVFYTLTVAYIVSLFTRLKLFWRT</sequence>
<feature type="domain" description="DUF5009" evidence="2">
    <location>
        <begin position="18"/>
        <end position="277"/>
    </location>
</feature>
<name>A0A1U7IRF4_9CYAN</name>
<feature type="transmembrane region" description="Helical" evidence="1">
    <location>
        <begin position="165"/>
        <end position="185"/>
    </location>
</feature>
<feature type="transmembrane region" description="Helical" evidence="1">
    <location>
        <begin position="299"/>
        <end position="317"/>
    </location>
</feature>
<dbReference type="PANTHER" id="PTHR31061:SF24">
    <property type="entry name" value="LD22376P"/>
    <property type="match status" value="1"/>
</dbReference>
<evidence type="ECO:0000313" key="4">
    <source>
        <dbReference type="Proteomes" id="UP000185860"/>
    </source>
</evidence>
<dbReference type="RefSeq" id="WP_073592097.1">
    <property type="nucleotide sequence ID" value="NZ_MRCE01000003.1"/>
</dbReference>